<feature type="region of interest" description="Disordered" evidence="1">
    <location>
        <begin position="32"/>
        <end position="64"/>
    </location>
</feature>
<accession>A0AAW0SBV0</accession>
<organism evidence="2 3">
    <name type="scientific">Scylla paramamosain</name>
    <name type="common">Mud crab</name>
    <dbReference type="NCBI Taxonomy" id="85552"/>
    <lineage>
        <taxon>Eukaryota</taxon>
        <taxon>Metazoa</taxon>
        <taxon>Ecdysozoa</taxon>
        <taxon>Arthropoda</taxon>
        <taxon>Crustacea</taxon>
        <taxon>Multicrustacea</taxon>
        <taxon>Malacostraca</taxon>
        <taxon>Eumalacostraca</taxon>
        <taxon>Eucarida</taxon>
        <taxon>Decapoda</taxon>
        <taxon>Pleocyemata</taxon>
        <taxon>Brachyura</taxon>
        <taxon>Eubrachyura</taxon>
        <taxon>Portunoidea</taxon>
        <taxon>Portunidae</taxon>
        <taxon>Portuninae</taxon>
        <taxon>Scylla</taxon>
    </lineage>
</organism>
<dbReference type="Proteomes" id="UP001487740">
    <property type="component" value="Unassembled WGS sequence"/>
</dbReference>
<keyword evidence="3" id="KW-1185">Reference proteome</keyword>
<protein>
    <submittedName>
        <fullName evidence="2">Uncharacterized protein</fullName>
    </submittedName>
</protein>
<proteinExistence type="predicted"/>
<dbReference type="AlphaFoldDB" id="A0AAW0SBV0"/>
<dbReference type="EMBL" id="JARAKH010002444">
    <property type="protein sequence ID" value="KAK8372332.1"/>
    <property type="molecule type" value="Genomic_DNA"/>
</dbReference>
<comment type="caution">
    <text evidence="2">The sequence shown here is derived from an EMBL/GenBank/DDBJ whole genome shotgun (WGS) entry which is preliminary data.</text>
</comment>
<gene>
    <name evidence="2" type="ORF">O3P69_019908</name>
</gene>
<evidence type="ECO:0000313" key="3">
    <source>
        <dbReference type="Proteomes" id="UP001487740"/>
    </source>
</evidence>
<sequence length="107" mass="12153">MGKIQLENDIFERESKINKRLIRFDDKAMSIPGVMYAPTPGEDEEEDKEEEGNTQLTPPMAQSVDDGAAWRLSIPEETNYPWWCIEKDPGCWSKSGPDATYTIGLKN</sequence>
<reference evidence="2 3" key="1">
    <citation type="submission" date="2023-03" db="EMBL/GenBank/DDBJ databases">
        <title>High-quality genome of Scylla paramamosain provides insights in environmental adaptation.</title>
        <authorList>
            <person name="Zhang L."/>
        </authorList>
    </citation>
    <scope>NUCLEOTIDE SEQUENCE [LARGE SCALE GENOMIC DNA]</scope>
    <source>
        <strain evidence="2">LZ_2023a</strain>
        <tissue evidence="2">Muscle</tissue>
    </source>
</reference>
<evidence type="ECO:0000256" key="1">
    <source>
        <dbReference type="SAM" id="MobiDB-lite"/>
    </source>
</evidence>
<evidence type="ECO:0000313" key="2">
    <source>
        <dbReference type="EMBL" id="KAK8372332.1"/>
    </source>
</evidence>
<name>A0AAW0SBV0_SCYPA</name>
<feature type="compositionally biased region" description="Acidic residues" evidence="1">
    <location>
        <begin position="41"/>
        <end position="52"/>
    </location>
</feature>